<dbReference type="Proteomes" id="UP000218785">
    <property type="component" value="Chromosome"/>
</dbReference>
<dbReference type="PANTHER" id="PTHR43625:SF88">
    <property type="entry name" value="OS07G0143000 PROTEIN"/>
    <property type="match status" value="1"/>
</dbReference>
<dbReference type="GO" id="GO:0016491">
    <property type="term" value="F:oxidoreductase activity"/>
    <property type="evidence" value="ECO:0007669"/>
    <property type="project" value="UniProtKB-KW"/>
</dbReference>
<dbReference type="RefSeq" id="WP_096582429.1">
    <property type="nucleotide sequence ID" value="NZ_CAWNJS010000001.1"/>
</dbReference>
<dbReference type="CDD" id="cd19093">
    <property type="entry name" value="AKR_AtPLR-like"/>
    <property type="match status" value="1"/>
</dbReference>
<dbReference type="InterPro" id="IPR036812">
    <property type="entry name" value="NAD(P)_OxRdtase_dom_sf"/>
</dbReference>
<dbReference type="AlphaFoldDB" id="A0A1Z4N9H9"/>
<accession>A0A1Z4N9H9</accession>
<dbReference type="PANTHER" id="PTHR43625">
    <property type="entry name" value="AFLATOXIN B1 ALDEHYDE REDUCTASE"/>
    <property type="match status" value="1"/>
</dbReference>
<dbReference type="InterPro" id="IPR020471">
    <property type="entry name" value="AKR"/>
</dbReference>
<proteinExistence type="predicted"/>
<dbReference type="EMBL" id="AP018248">
    <property type="protein sequence ID" value="BAZ02302.1"/>
    <property type="molecule type" value="Genomic_DNA"/>
</dbReference>
<name>A0A1Z4N9H9_9CYAN</name>
<feature type="domain" description="NADP-dependent oxidoreductase" evidence="2">
    <location>
        <begin position="19"/>
        <end position="314"/>
    </location>
</feature>
<evidence type="ECO:0000313" key="4">
    <source>
        <dbReference type="Proteomes" id="UP000218785"/>
    </source>
</evidence>
<dbReference type="KEGG" id="ttq:NIES37_63140"/>
<dbReference type="InterPro" id="IPR023210">
    <property type="entry name" value="NADP_OxRdtase_dom"/>
</dbReference>
<dbReference type="Pfam" id="PF00248">
    <property type="entry name" value="Aldo_ket_red"/>
    <property type="match status" value="1"/>
</dbReference>
<dbReference type="Gene3D" id="3.20.20.100">
    <property type="entry name" value="NADP-dependent oxidoreductase domain"/>
    <property type="match status" value="1"/>
</dbReference>
<dbReference type="PRINTS" id="PR00069">
    <property type="entry name" value="ALDKETRDTASE"/>
</dbReference>
<evidence type="ECO:0000259" key="2">
    <source>
        <dbReference type="Pfam" id="PF00248"/>
    </source>
</evidence>
<dbReference type="SUPFAM" id="SSF51430">
    <property type="entry name" value="NAD(P)-linked oxidoreductase"/>
    <property type="match status" value="1"/>
</dbReference>
<keyword evidence="1" id="KW-0560">Oxidoreductase</keyword>
<sequence>MFTNTETITLGKNGPIVTPLCLGTWAWGDKLFWNYGDGYGPEQLKEAFTAALEAGVTFFDTAEVYGLGISETLLGQFLQETQQPVQIATKFGPLPWRFTGQSVSDALTESLKRLQLERIELYQVHWPFTFFLSQETLMNTLADEVQRGRIGAIGVSNYSAAQMREAQQILAARGVPLAVNQVRYSLLSRQIESQGILSTARELGVTILAYSPLAQGLLTGKYTANAGETPTGARKLDSRFSKEGLQKISPVISLLQKFGEKYERTPAQVALNWLIAQGNVIPIAGVKTAQQVKQNAGALGWRLSDDEVSELERVSRPWL</sequence>
<keyword evidence="4" id="KW-1185">Reference proteome</keyword>
<gene>
    <name evidence="3" type="ORF">NIES37_63140</name>
</gene>
<organism evidence="3 4">
    <name type="scientific">Tolypothrix tenuis PCC 7101</name>
    <dbReference type="NCBI Taxonomy" id="231146"/>
    <lineage>
        <taxon>Bacteria</taxon>
        <taxon>Bacillati</taxon>
        <taxon>Cyanobacteriota</taxon>
        <taxon>Cyanophyceae</taxon>
        <taxon>Nostocales</taxon>
        <taxon>Tolypothrichaceae</taxon>
        <taxon>Tolypothrix</taxon>
    </lineage>
</organism>
<dbReference type="InterPro" id="IPR050791">
    <property type="entry name" value="Aldo-Keto_reductase"/>
</dbReference>
<evidence type="ECO:0000313" key="3">
    <source>
        <dbReference type="EMBL" id="BAZ02302.1"/>
    </source>
</evidence>
<dbReference type="GO" id="GO:0005737">
    <property type="term" value="C:cytoplasm"/>
    <property type="evidence" value="ECO:0007669"/>
    <property type="project" value="TreeGrafter"/>
</dbReference>
<evidence type="ECO:0000256" key="1">
    <source>
        <dbReference type="ARBA" id="ARBA00023002"/>
    </source>
</evidence>
<protein>
    <submittedName>
        <fullName evidence="3">Aldo/keto reductase</fullName>
    </submittedName>
</protein>
<reference evidence="3 4" key="1">
    <citation type="submission" date="2017-06" db="EMBL/GenBank/DDBJ databases">
        <title>Genome sequencing of cyanobaciteial culture collection at National Institute for Environmental Studies (NIES).</title>
        <authorList>
            <person name="Hirose Y."/>
            <person name="Shimura Y."/>
            <person name="Fujisawa T."/>
            <person name="Nakamura Y."/>
            <person name="Kawachi M."/>
        </authorList>
    </citation>
    <scope>NUCLEOTIDE SEQUENCE [LARGE SCALE GENOMIC DNA]</scope>
    <source>
        <strain evidence="3 4">NIES-37</strain>
    </source>
</reference>